<dbReference type="EMBL" id="LXQA010243072">
    <property type="protein sequence ID" value="MCI37298.1"/>
    <property type="molecule type" value="Genomic_DNA"/>
</dbReference>
<evidence type="ECO:0000313" key="2">
    <source>
        <dbReference type="Proteomes" id="UP000265520"/>
    </source>
</evidence>
<dbReference type="Proteomes" id="UP000265520">
    <property type="component" value="Unassembled WGS sequence"/>
</dbReference>
<comment type="caution">
    <text evidence="1">The sequence shown here is derived from an EMBL/GenBank/DDBJ whole genome shotgun (WGS) entry which is preliminary data.</text>
</comment>
<accession>A0A392RL26</accession>
<dbReference type="AlphaFoldDB" id="A0A392RL26"/>
<keyword evidence="2" id="KW-1185">Reference proteome</keyword>
<name>A0A392RL26_9FABA</name>
<evidence type="ECO:0000313" key="1">
    <source>
        <dbReference type="EMBL" id="MCI37298.1"/>
    </source>
</evidence>
<proteinExistence type="predicted"/>
<reference evidence="1 2" key="1">
    <citation type="journal article" date="2018" name="Front. Plant Sci.">
        <title>Red Clover (Trifolium pratense) and Zigzag Clover (T. medium) - A Picture of Genomic Similarities and Differences.</title>
        <authorList>
            <person name="Dluhosova J."/>
            <person name="Istvanek J."/>
            <person name="Nedelnik J."/>
            <person name="Repkova J."/>
        </authorList>
    </citation>
    <scope>NUCLEOTIDE SEQUENCE [LARGE SCALE GENOMIC DNA]</scope>
    <source>
        <strain evidence="2">cv. 10/8</strain>
        <tissue evidence="1">Leaf</tissue>
    </source>
</reference>
<feature type="non-terminal residue" evidence="1">
    <location>
        <position position="31"/>
    </location>
</feature>
<protein>
    <submittedName>
        <fullName evidence="1">Uncharacterized protein</fullName>
    </submittedName>
</protein>
<organism evidence="1 2">
    <name type="scientific">Trifolium medium</name>
    <dbReference type="NCBI Taxonomy" id="97028"/>
    <lineage>
        <taxon>Eukaryota</taxon>
        <taxon>Viridiplantae</taxon>
        <taxon>Streptophyta</taxon>
        <taxon>Embryophyta</taxon>
        <taxon>Tracheophyta</taxon>
        <taxon>Spermatophyta</taxon>
        <taxon>Magnoliopsida</taxon>
        <taxon>eudicotyledons</taxon>
        <taxon>Gunneridae</taxon>
        <taxon>Pentapetalae</taxon>
        <taxon>rosids</taxon>
        <taxon>fabids</taxon>
        <taxon>Fabales</taxon>
        <taxon>Fabaceae</taxon>
        <taxon>Papilionoideae</taxon>
        <taxon>50 kb inversion clade</taxon>
        <taxon>NPAAA clade</taxon>
        <taxon>Hologalegina</taxon>
        <taxon>IRL clade</taxon>
        <taxon>Trifolieae</taxon>
        <taxon>Trifolium</taxon>
    </lineage>
</organism>
<sequence length="31" mass="3267">MSSLKGGKDAFSLSGPSYWWQSNALGFLGSS</sequence>